<proteinExistence type="predicted"/>
<gene>
    <name evidence="1" type="ORF">IMF26_05635</name>
</gene>
<protein>
    <recommendedName>
        <fullName evidence="2">Transmembrane protein</fullName>
    </recommendedName>
</protein>
<reference evidence="1" key="2">
    <citation type="journal article" date="2023" name="Biology">
        <title>Prokaryotic Life Associated with Coal-Fire Gas Vents Revealed by Metagenomics.</title>
        <authorList>
            <person name="Kadnikov V.V."/>
            <person name="Mardanov A.V."/>
            <person name="Beletsky A.V."/>
            <person name="Karnachuk O.V."/>
            <person name="Ravin N.V."/>
        </authorList>
    </citation>
    <scope>NUCLEOTIDE SEQUENCE</scope>
    <source>
        <strain evidence="1">Bu02</strain>
    </source>
</reference>
<dbReference type="AlphaFoldDB" id="A0AAT9L9A6"/>
<name>A0AAT9L9A6_9FIRM</name>
<accession>A0AAT9L9A6</accession>
<dbReference type="EMBL" id="CP062796">
    <property type="protein sequence ID" value="QUL97614.1"/>
    <property type="molecule type" value="Genomic_DNA"/>
</dbReference>
<evidence type="ECO:0008006" key="2">
    <source>
        <dbReference type="Google" id="ProtNLM"/>
    </source>
</evidence>
<sequence>MACLTMVVMVMVMVVVMMEINEEKTVYGAEIKQNRTLTFGDLRPNRPPGT</sequence>
<evidence type="ECO:0000313" key="1">
    <source>
        <dbReference type="EMBL" id="QUL97614.1"/>
    </source>
</evidence>
<reference evidence="1" key="1">
    <citation type="submission" date="2020-10" db="EMBL/GenBank/DDBJ databases">
        <authorList>
            <person name="Kadnikov V."/>
            <person name="Beletsky A.V."/>
            <person name="Mardanov A.V."/>
            <person name="Karnachuk O.V."/>
            <person name="Ravin N.V."/>
        </authorList>
    </citation>
    <scope>NUCLEOTIDE SEQUENCE</scope>
    <source>
        <strain evidence="1">Bu02</strain>
    </source>
</reference>
<dbReference type="KEGG" id="fcz:IMF26_05635"/>
<organism evidence="1">
    <name type="scientific">Candidatus Fermentithermobacillus carboniphilus</name>
    <dbReference type="NCBI Taxonomy" id="3085328"/>
    <lineage>
        <taxon>Bacteria</taxon>
        <taxon>Bacillati</taxon>
        <taxon>Bacillota</taxon>
        <taxon>Candidatus Fermentithermobacillia</taxon>
        <taxon>Candidatus Fermentithermobacillales</taxon>
        <taxon>Candidatus Fermentithermobacillaceae</taxon>
        <taxon>Candidatus Fermentithermobacillus</taxon>
    </lineage>
</organism>